<organism evidence="1 2">
    <name type="scientific">Clostridium perfringens (strain ATCC 13124 / DSM 756 / JCM 1290 / NCIMB 6125 / NCTC 8237 / Type A)</name>
    <dbReference type="NCBI Taxonomy" id="195103"/>
    <lineage>
        <taxon>Bacteria</taxon>
        <taxon>Bacillati</taxon>
        <taxon>Bacillota</taxon>
        <taxon>Clostridia</taxon>
        <taxon>Eubacteriales</taxon>
        <taxon>Clostridiaceae</taxon>
        <taxon>Clostridium</taxon>
    </lineage>
</organism>
<dbReference type="Proteomes" id="UP000001823">
    <property type="component" value="Chromosome"/>
</dbReference>
<reference evidence="1 2" key="1">
    <citation type="journal article" date="2006" name="Genome Res.">
        <title>Skewed genomic variability in strains of the toxigenic bacterial pathogen, Clostridium perfringens.</title>
        <authorList>
            <person name="Myers G.S."/>
            <person name="Rasko D.A."/>
            <person name="Cheung J.K."/>
            <person name="Ravel J."/>
            <person name="Seshadri R."/>
            <person name="Deboy R.T."/>
            <person name="Ren Q."/>
            <person name="Varga J."/>
            <person name="Awad M.M."/>
            <person name="Brinkac L.M."/>
            <person name="Daugherty S.C."/>
            <person name="Haft D.H."/>
            <person name="Dodson R.J."/>
            <person name="Madupu R."/>
            <person name="Nelson W.C."/>
            <person name="Rosovitz M.J."/>
            <person name="Sullivan S.A."/>
            <person name="Khouri H."/>
            <person name="Dimitrov G.I."/>
            <person name="Watkins K.L."/>
            <person name="Mulligan S."/>
            <person name="Benton J."/>
            <person name="Radune D."/>
            <person name="Fisher D.J."/>
            <person name="Atkins H.S."/>
            <person name="Hiscox T."/>
            <person name="Jost B.H."/>
            <person name="Billington S.J."/>
            <person name="Songer J.G."/>
            <person name="McClane B.A."/>
            <person name="Titball R.W."/>
            <person name="Rood J.I."/>
            <person name="Melville S.B."/>
            <person name="Paulsen I.T."/>
        </authorList>
    </citation>
    <scope>NUCLEOTIDE SEQUENCE [LARGE SCALE GENOMIC DNA]</scope>
    <source>
        <strain evidence="2">ATCC 13124 / DSM 756 / JCM 1290 / NCIMB 6125 / NCTC 8237 / S 107 / Type A</strain>
    </source>
</reference>
<dbReference type="HOGENOM" id="CLU_1591684_0_0_9"/>
<keyword evidence="2" id="KW-1185">Reference proteome</keyword>
<name>A0A0H2YS14_CLOP1</name>
<proteinExistence type="predicted"/>
<accession>A0A0H2YS14</accession>
<gene>
    <name evidence="1" type="ordered locus">CPF_0049</name>
</gene>
<dbReference type="AlphaFoldDB" id="A0A0H2YS14"/>
<dbReference type="PaxDb" id="195103-CPF_0049"/>
<evidence type="ECO:0000313" key="1">
    <source>
        <dbReference type="EMBL" id="ABG83230.1"/>
    </source>
</evidence>
<sequence>MGRKLLVGILWVTLSLFVLGCSTSGEKNTINIPIEKSREEEKSKDEEEYIDKISSTIVNMSVDGSIKNMRTVSETGKLNNTMIEQLERSNNFFKCLIEDLKGVKVPEKFASYNDDIINNLNKAKTSLETMKNSHDKEIIKSNAKIFIESNKEVSNLVDKILVYYAGC</sequence>
<dbReference type="EMBL" id="CP000246">
    <property type="protein sequence ID" value="ABG83230.1"/>
    <property type="molecule type" value="Genomic_DNA"/>
</dbReference>
<dbReference type="RefSeq" id="WP_003468616.1">
    <property type="nucleotide sequence ID" value="NC_008261.1"/>
</dbReference>
<protein>
    <submittedName>
        <fullName evidence="1">Lipoprotein</fullName>
    </submittedName>
</protein>
<dbReference type="PROSITE" id="PS51257">
    <property type="entry name" value="PROKAR_LIPOPROTEIN"/>
    <property type="match status" value="1"/>
</dbReference>
<dbReference type="KEGG" id="cpf:CPF_0049"/>
<evidence type="ECO:0000313" key="2">
    <source>
        <dbReference type="Proteomes" id="UP000001823"/>
    </source>
</evidence>
<keyword evidence="1" id="KW-0449">Lipoprotein</keyword>